<accession>B4VL26</accession>
<dbReference type="STRING" id="118168.MC7420_375"/>
<dbReference type="AlphaFoldDB" id="B4VL26"/>
<name>B4VL26_9CYAN</name>
<dbReference type="Proteomes" id="UP000003835">
    <property type="component" value="Unassembled WGS sequence"/>
</dbReference>
<keyword evidence="2" id="KW-1185">Reference proteome</keyword>
<dbReference type="EMBL" id="DS989844">
    <property type="protein sequence ID" value="EDX77238.1"/>
    <property type="molecule type" value="Genomic_DNA"/>
</dbReference>
<protein>
    <submittedName>
        <fullName evidence="1">Uncharacterized protein</fullName>
    </submittedName>
</protein>
<sequence>MTDMANVSNSSTPTQPFAYFRRLLPTWRGHILASSELIGRYART</sequence>
<organism evidence="1 2">
    <name type="scientific">Coleofasciculus chthonoplastes PCC 7420</name>
    <dbReference type="NCBI Taxonomy" id="118168"/>
    <lineage>
        <taxon>Bacteria</taxon>
        <taxon>Bacillati</taxon>
        <taxon>Cyanobacteriota</taxon>
        <taxon>Cyanophyceae</taxon>
        <taxon>Coleofasciculales</taxon>
        <taxon>Coleofasciculaceae</taxon>
        <taxon>Coleofasciculus</taxon>
    </lineage>
</organism>
<proteinExistence type="predicted"/>
<evidence type="ECO:0000313" key="2">
    <source>
        <dbReference type="Proteomes" id="UP000003835"/>
    </source>
</evidence>
<dbReference type="HOGENOM" id="CLU_3214840_0_0_3"/>
<evidence type="ECO:0000313" key="1">
    <source>
        <dbReference type="EMBL" id="EDX77238.1"/>
    </source>
</evidence>
<gene>
    <name evidence="1" type="ORF">MC7420_375</name>
</gene>
<reference evidence="1 2" key="1">
    <citation type="submission" date="2008-07" db="EMBL/GenBank/DDBJ databases">
        <authorList>
            <person name="Tandeau de Marsac N."/>
            <person name="Ferriera S."/>
            <person name="Johnson J."/>
            <person name="Kravitz S."/>
            <person name="Beeson K."/>
            <person name="Sutton G."/>
            <person name="Rogers Y.-H."/>
            <person name="Friedman R."/>
            <person name="Frazier M."/>
            <person name="Venter J.C."/>
        </authorList>
    </citation>
    <scope>NUCLEOTIDE SEQUENCE [LARGE SCALE GENOMIC DNA]</scope>
    <source>
        <strain evidence="1 2">PCC 7420</strain>
    </source>
</reference>